<dbReference type="GO" id="GO:0016829">
    <property type="term" value="F:lyase activity"/>
    <property type="evidence" value="ECO:0007669"/>
    <property type="project" value="UniProtKB-KW"/>
</dbReference>
<accession>A0A1A6C7X9</accession>
<dbReference type="PANTHER" id="PTHR11941:SF54">
    <property type="entry name" value="ENOYL-COA HYDRATASE, MITOCHONDRIAL"/>
    <property type="match status" value="1"/>
</dbReference>
<dbReference type="Pfam" id="PF00378">
    <property type="entry name" value="ECH_1"/>
    <property type="match status" value="1"/>
</dbReference>
<evidence type="ECO:0000313" key="3">
    <source>
        <dbReference type="EMBL" id="OBS10672.1"/>
    </source>
</evidence>
<evidence type="ECO:0000256" key="1">
    <source>
        <dbReference type="ARBA" id="ARBA00005254"/>
    </source>
</evidence>
<dbReference type="PANTHER" id="PTHR11941">
    <property type="entry name" value="ENOYL-COA HYDRATASE-RELATED"/>
    <property type="match status" value="1"/>
</dbReference>
<name>A0A1A6C7X9_9GAMM</name>
<evidence type="ECO:0000313" key="4">
    <source>
        <dbReference type="Proteomes" id="UP000029273"/>
    </source>
</evidence>
<sequence>MSAPRQTAGLLVEQRDAVAWLRINRPAKRNALDAGIIRALYDALNALPEQTRAIVLSGEGEHFCAGLDLNEAVEMHAAEGLFHSRLWQRAFDAIENASAPVIAVIQGAVVGGGLELAAAAHLRVAESTAYYALPEGLRGIFTGGGGAVRIPRLIGLARMTDMLLTGRVFSAEEGQQMALSNYLTKAGEGLALAFALAERVARNAPLSNYAVLQALPRIARTEGEAGYLLEALMAAVAQGDAEAKARLRDFLAGRAEKAGPS</sequence>
<protein>
    <submittedName>
        <fullName evidence="3">Enoyl-CoA hydratase</fullName>
    </submittedName>
</protein>
<dbReference type="RefSeq" id="WP_038091992.1">
    <property type="nucleotide sequence ID" value="NZ_JQSG02000001.1"/>
</dbReference>
<dbReference type="InterPro" id="IPR029045">
    <property type="entry name" value="ClpP/crotonase-like_dom_sf"/>
</dbReference>
<reference evidence="3 4" key="1">
    <citation type="journal article" date="2014" name="Genome Announc.">
        <title>Draft Genome Sequence of the Iron-Oxidizing, Acidophilic, and Halotolerant 'Thiobacillus prosperus' Type Strain DSM 5130.</title>
        <authorList>
            <person name="Ossandon F.J."/>
            <person name="Cardenas J.P."/>
            <person name="Corbett M."/>
            <person name="Quatrini R."/>
            <person name="Holmes D.S."/>
            <person name="Watkin E."/>
        </authorList>
    </citation>
    <scope>NUCLEOTIDE SEQUENCE [LARGE SCALE GENOMIC DNA]</scope>
    <source>
        <strain evidence="3 4">DSM 5130</strain>
    </source>
</reference>
<comment type="caution">
    <text evidence="3">The sequence shown here is derived from an EMBL/GenBank/DDBJ whole genome shotgun (WGS) entry which is preliminary data.</text>
</comment>
<comment type="similarity">
    <text evidence="1">Belongs to the enoyl-CoA hydratase/isomerase family.</text>
</comment>
<dbReference type="OrthoDB" id="9807606at2"/>
<dbReference type="NCBIfam" id="NF006013">
    <property type="entry name" value="PRK08150.1"/>
    <property type="match status" value="1"/>
</dbReference>
<dbReference type="EMBL" id="JQSG02000001">
    <property type="protein sequence ID" value="OBS10672.1"/>
    <property type="molecule type" value="Genomic_DNA"/>
</dbReference>
<dbReference type="CDD" id="cd06558">
    <property type="entry name" value="crotonase-like"/>
    <property type="match status" value="1"/>
</dbReference>
<proteinExistence type="inferred from homology"/>
<dbReference type="AlphaFoldDB" id="A0A1A6C7X9"/>
<organism evidence="3 4">
    <name type="scientific">Acidihalobacter prosperus</name>
    <dbReference type="NCBI Taxonomy" id="160660"/>
    <lineage>
        <taxon>Bacteria</taxon>
        <taxon>Pseudomonadati</taxon>
        <taxon>Pseudomonadota</taxon>
        <taxon>Gammaproteobacteria</taxon>
        <taxon>Chromatiales</taxon>
        <taxon>Ectothiorhodospiraceae</taxon>
        <taxon>Acidihalobacter</taxon>
    </lineage>
</organism>
<keyword evidence="4" id="KW-1185">Reference proteome</keyword>
<dbReference type="Gene3D" id="3.90.226.10">
    <property type="entry name" value="2-enoyl-CoA Hydratase, Chain A, domain 1"/>
    <property type="match status" value="1"/>
</dbReference>
<gene>
    <name evidence="3" type="ORF">Thpro_020388</name>
</gene>
<dbReference type="Gene3D" id="1.10.12.10">
    <property type="entry name" value="Lyase 2-enoyl-coa Hydratase, Chain A, domain 2"/>
    <property type="match status" value="1"/>
</dbReference>
<keyword evidence="2" id="KW-0456">Lyase</keyword>
<dbReference type="SUPFAM" id="SSF52096">
    <property type="entry name" value="ClpP/crotonase"/>
    <property type="match status" value="1"/>
</dbReference>
<dbReference type="InterPro" id="IPR001753">
    <property type="entry name" value="Enoyl-CoA_hydra/iso"/>
</dbReference>
<dbReference type="GO" id="GO:0006635">
    <property type="term" value="P:fatty acid beta-oxidation"/>
    <property type="evidence" value="ECO:0007669"/>
    <property type="project" value="TreeGrafter"/>
</dbReference>
<evidence type="ECO:0000256" key="2">
    <source>
        <dbReference type="ARBA" id="ARBA00023239"/>
    </source>
</evidence>
<dbReference type="InterPro" id="IPR014748">
    <property type="entry name" value="Enoyl-CoA_hydra_C"/>
</dbReference>
<dbReference type="Proteomes" id="UP000029273">
    <property type="component" value="Unassembled WGS sequence"/>
</dbReference>